<gene>
    <name evidence="2" type="ORF">J2W91_005208</name>
</gene>
<feature type="domain" description="DJ-1/PfpI" evidence="1">
    <location>
        <begin position="2"/>
        <end position="158"/>
    </location>
</feature>
<keyword evidence="2" id="KW-0378">Hydrolase</keyword>
<dbReference type="AlphaFoldDB" id="A0AAP5H7U4"/>
<dbReference type="SUPFAM" id="SSF52317">
    <property type="entry name" value="Class I glutamine amidotransferase-like"/>
    <property type="match status" value="1"/>
</dbReference>
<evidence type="ECO:0000313" key="3">
    <source>
        <dbReference type="Proteomes" id="UP001254832"/>
    </source>
</evidence>
<dbReference type="InterPro" id="IPR052158">
    <property type="entry name" value="INH-QAR"/>
</dbReference>
<reference evidence="2" key="1">
    <citation type="submission" date="2023-07" db="EMBL/GenBank/DDBJ databases">
        <title>Sorghum-associated microbial communities from plants grown in Nebraska, USA.</title>
        <authorList>
            <person name="Schachtman D."/>
        </authorList>
    </citation>
    <scope>NUCLEOTIDE SEQUENCE</scope>
    <source>
        <strain evidence="2">BE80</strain>
    </source>
</reference>
<dbReference type="RefSeq" id="WP_056698770.1">
    <property type="nucleotide sequence ID" value="NZ_JAVDTR010000019.1"/>
</dbReference>
<dbReference type="PANTHER" id="PTHR43130">
    <property type="entry name" value="ARAC-FAMILY TRANSCRIPTIONAL REGULATOR"/>
    <property type="match status" value="1"/>
</dbReference>
<dbReference type="Gene3D" id="3.40.50.880">
    <property type="match status" value="1"/>
</dbReference>
<dbReference type="InterPro" id="IPR002818">
    <property type="entry name" value="DJ-1/PfpI"/>
</dbReference>
<protein>
    <submittedName>
        <fullName evidence="2">Intracellular protease/amidase</fullName>
    </submittedName>
</protein>
<dbReference type="GO" id="GO:0006508">
    <property type="term" value="P:proteolysis"/>
    <property type="evidence" value="ECO:0007669"/>
    <property type="project" value="UniProtKB-KW"/>
</dbReference>
<keyword evidence="2" id="KW-0645">Protease</keyword>
<accession>A0AAP5H7U4</accession>
<comment type="caution">
    <text evidence="2">The sequence shown here is derived from an EMBL/GenBank/DDBJ whole genome shotgun (WGS) entry which is preliminary data.</text>
</comment>
<sequence length="185" mass="20542">MKTHILLFEGYVSFEIMLASYFMKTQGDVITVALDEGAFRSYEGLSVNPDLIMNQVDPSTVELLIIPGGDVTSLLKRKELMNWLRILNGQMTPIAAICSGTLLLGQAQILEDKSFTTNAEAQMRDITIQGVYMNTNVVVDGHIITAKANAYVDFGIEIGKAMNIYSSTEDLEETIEVFKYFKAKP</sequence>
<evidence type="ECO:0000259" key="1">
    <source>
        <dbReference type="Pfam" id="PF01965"/>
    </source>
</evidence>
<dbReference type="PANTHER" id="PTHR43130:SF3">
    <property type="entry name" value="HTH-TYPE TRANSCRIPTIONAL REGULATOR RV1931C"/>
    <property type="match status" value="1"/>
</dbReference>
<dbReference type="InterPro" id="IPR029062">
    <property type="entry name" value="Class_I_gatase-like"/>
</dbReference>
<dbReference type="Pfam" id="PF01965">
    <property type="entry name" value="DJ-1_PfpI"/>
    <property type="match status" value="1"/>
</dbReference>
<evidence type="ECO:0000313" key="2">
    <source>
        <dbReference type="EMBL" id="MDR6726686.1"/>
    </source>
</evidence>
<organism evidence="2 3">
    <name type="scientific">Paenibacillus amylolyticus</name>
    <dbReference type="NCBI Taxonomy" id="1451"/>
    <lineage>
        <taxon>Bacteria</taxon>
        <taxon>Bacillati</taxon>
        <taxon>Bacillota</taxon>
        <taxon>Bacilli</taxon>
        <taxon>Bacillales</taxon>
        <taxon>Paenibacillaceae</taxon>
        <taxon>Paenibacillus</taxon>
    </lineage>
</organism>
<proteinExistence type="predicted"/>
<name>A0AAP5H7U4_PAEAM</name>
<dbReference type="GO" id="GO:0008233">
    <property type="term" value="F:peptidase activity"/>
    <property type="evidence" value="ECO:0007669"/>
    <property type="project" value="UniProtKB-KW"/>
</dbReference>
<dbReference type="EMBL" id="JAVDTR010000019">
    <property type="protein sequence ID" value="MDR6726686.1"/>
    <property type="molecule type" value="Genomic_DNA"/>
</dbReference>
<dbReference type="Proteomes" id="UP001254832">
    <property type="component" value="Unassembled WGS sequence"/>
</dbReference>